<dbReference type="Proteomes" id="UP001451571">
    <property type="component" value="Chromosome"/>
</dbReference>
<evidence type="ECO:0000313" key="1">
    <source>
        <dbReference type="EMBL" id="XAH75950.1"/>
    </source>
</evidence>
<protein>
    <submittedName>
        <fullName evidence="1">Uncharacterized protein</fullName>
    </submittedName>
</protein>
<name>A0ABZ3F2S1_9FIRM</name>
<accession>A0ABZ3F2S1</accession>
<gene>
    <name evidence="1" type="ORF">V6984_09385</name>
</gene>
<dbReference type="RefSeq" id="WP_342759526.1">
    <property type="nucleotide sequence ID" value="NZ_CP146256.1"/>
</dbReference>
<organism evidence="1 2">
    <name type="scientific">Kineothrix sedimenti</name>
    <dbReference type="NCBI Taxonomy" id="3123317"/>
    <lineage>
        <taxon>Bacteria</taxon>
        <taxon>Bacillati</taxon>
        <taxon>Bacillota</taxon>
        <taxon>Clostridia</taxon>
        <taxon>Lachnospirales</taxon>
        <taxon>Lachnospiraceae</taxon>
        <taxon>Kineothrix</taxon>
    </lineage>
</organism>
<reference evidence="1 2" key="1">
    <citation type="submission" date="2024-02" db="EMBL/GenBank/DDBJ databases">
        <title>Bacterial strain from lacustrine sediment.</title>
        <authorList>
            <person name="Petit C."/>
            <person name="Fadhlaoui K."/>
        </authorList>
    </citation>
    <scope>NUCLEOTIDE SEQUENCE [LARGE SCALE GENOMIC DNA]</scope>
    <source>
        <strain evidence="1 2">IPX-CK</strain>
    </source>
</reference>
<sequence>MRELIELNASDIMQKIANSYDVDKKDVRLLVKKEDVPVGFGFACVYKLKCEIVLDGNHKELEGGDGYFEVSL</sequence>
<dbReference type="EMBL" id="CP146256">
    <property type="protein sequence ID" value="XAH75950.1"/>
    <property type="molecule type" value="Genomic_DNA"/>
</dbReference>
<evidence type="ECO:0000313" key="2">
    <source>
        <dbReference type="Proteomes" id="UP001451571"/>
    </source>
</evidence>
<proteinExistence type="predicted"/>
<keyword evidence="2" id="KW-1185">Reference proteome</keyword>